<organism evidence="2 3">
    <name type="scientific">Stigmatella ashevillensis</name>
    <dbReference type="NCBI Taxonomy" id="2995309"/>
    <lineage>
        <taxon>Bacteria</taxon>
        <taxon>Pseudomonadati</taxon>
        <taxon>Myxococcota</taxon>
        <taxon>Myxococcia</taxon>
        <taxon>Myxococcales</taxon>
        <taxon>Cystobacterineae</taxon>
        <taxon>Archangiaceae</taxon>
        <taxon>Stigmatella</taxon>
    </lineage>
</organism>
<proteinExistence type="predicted"/>
<reference evidence="2 3" key="1">
    <citation type="submission" date="2022-11" db="EMBL/GenBank/DDBJ databases">
        <title>Minimal conservation of predation-associated metabolite biosynthetic gene clusters underscores biosynthetic potential of Myxococcota including descriptions for ten novel species: Archangium lansinium sp. nov., Myxococcus landrumus sp. nov., Nannocystis bai.</title>
        <authorList>
            <person name="Ahearne A."/>
            <person name="Stevens C."/>
            <person name="Dowd S."/>
        </authorList>
    </citation>
    <scope>NUCLEOTIDE SEQUENCE [LARGE SCALE GENOMIC DNA]</scope>
    <source>
        <strain evidence="2 3">NCWAL01</strain>
    </source>
</reference>
<dbReference type="InterPro" id="IPR001910">
    <property type="entry name" value="Inosine/uridine_hydrolase_dom"/>
</dbReference>
<dbReference type="SUPFAM" id="SSF53590">
    <property type="entry name" value="Nucleoside hydrolase"/>
    <property type="match status" value="1"/>
</dbReference>
<dbReference type="GO" id="GO:0016787">
    <property type="term" value="F:hydrolase activity"/>
    <property type="evidence" value="ECO:0007669"/>
    <property type="project" value="UniProtKB-KW"/>
</dbReference>
<dbReference type="InterPro" id="IPR036452">
    <property type="entry name" value="Ribo_hydro-like"/>
</dbReference>
<accession>A0ABT5DEP0</accession>
<dbReference type="EMBL" id="JAQNDM010000002">
    <property type="protein sequence ID" value="MDC0711583.1"/>
    <property type="molecule type" value="Genomic_DNA"/>
</dbReference>
<evidence type="ECO:0000313" key="3">
    <source>
        <dbReference type="Proteomes" id="UP001221838"/>
    </source>
</evidence>
<protein>
    <submittedName>
        <fullName evidence="2">Nucleoside hydrolase</fullName>
    </submittedName>
</protein>
<keyword evidence="2" id="KW-0378">Hydrolase</keyword>
<gene>
    <name evidence="2" type="ORF">POL68_24145</name>
</gene>
<dbReference type="Gene3D" id="3.90.245.10">
    <property type="entry name" value="Ribonucleoside hydrolase-like"/>
    <property type="match status" value="1"/>
</dbReference>
<evidence type="ECO:0000259" key="1">
    <source>
        <dbReference type="Pfam" id="PF01156"/>
    </source>
</evidence>
<sequence length="317" mass="33859">MSSDEGLGESRARQPVVFDMETSDPDDVLALALIADHPAFELVALTVNPGTDAQLGVVTEVLRRVGVGPIPMGSRTPGATREAVSPFHFAWLGHVPPVRAEAVSSEVLAEAFRRFPRAVLLTGAPLHNLRLALKAHPEMRIERWVAQGGFAGDNLVPPAHQLPKFVGRELCESHNFGGDSKGTLLALGAPQIGVRQLVSKNVTHALAWDGAFHALMAPHRTARAGLAVAYDAMSRYQEAHPEGKLLHDPLAAAAVIEPGIFTWSEVEVIHARGQWGARAASGTATFMTTSVDTARVLGVLIGGAQRPPMRQPPPRTE</sequence>
<feature type="domain" description="Inosine/uridine-preferring nucleoside hydrolase" evidence="1">
    <location>
        <begin position="16"/>
        <end position="294"/>
    </location>
</feature>
<evidence type="ECO:0000313" key="2">
    <source>
        <dbReference type="EMBL" id="MDC0711583.1"/>
    </source>
</evidence>
<dbReference type="Proteomes" id="UP001221838">
    <property type="component" value="Unassembled WGS sequence"/>
</dbReference>
<dbReference type="RefSeq" id="WP_272141561.1">
    <property type="nucleotide sequence ID" value="NZ_JAQNDM010000002.1"/>
</dbReference>
<name>A0ABT5DEP0_9BACT</name>
<dbReference type="Pfam" id="PF01156">
    <property type="entry name" value="IU_nuc_hydro"/>
    <property type="match status" value="1"/>
</dbReference>
<keyword evidence="3" id="KW-1185">Reference proteome</keyword>
<comment type="caution">
    <text evidence="2">The sequence shown here is derived from an EMBL/GenBank/DDBJ whole genome shotgun (WGS) entry which is preliminary data.</text>
</comment>